<feature type="region of interest" description="Disordered" evidence="9">
    <location>
        <begin position="125"/>
        <end position="168"/>
    </location>
</feature>
<comment type="subunit">
    <text evidence="8">Component of the Mediator complex.</text>
</comment>
<evidence type="ECO:0000256" key="7">
    <source>
        <dbReference type="ARBA" id="ARBA00031259"/>
    </source>
</evidence>
<keyword evidence="4 8" id="KW-0805">Transcription regulation</keyword>
<reference evidence="10 11" key="1">
    <citation type="journal article" date="2016" name="Mol. Biol. Evol.">
        <title>Comparative Genomics of Early-Diverging Mushroom-Forming Fungi Provides Insights into the Origins of Lignocellulose Decay Capabilities.</title>
        <authorList>
            <person name="Nagy L.G."/>
            <person name="Riley R."/>
            <person name="Tritt A."/>
            <person name="Adam C."/>
            <person name="Daum C."/>
            <person name="Floudas D."/>
            <person name="Sun H."/>
            <person name="Yadav J.S."/>
            <person name="Pangilinan J."/>
            <person name="Larsson K.H."/>
            <person name="Matsuura K."/>
            <person name="Barry K."/>
            <person name="Labutti K."/>
            <person name="Kuo R."/>
            <person name="Ohm R.A."/>
            <person name="Bhattacharya S.S."/>
            <person name="Shirouzu T."/>
            <person name="Yoshinaga Y."/>
            <person name="Martin F.M."/>
            <person name="Grigoriev I.V."/>
            <person name="Hibbett D.S."/>
        </authorList>
    </citation>
    <scope>NUCLEOTIDE SEQUENCE [LARGE SCALE GENOMIC DNA]</scope>
    <source>
        <strain evidence="10 11">HHB12029</strain>
    </source>
</reference>
<keyword evidence="6 8" id="KW-0539">Nucleus</keyword>
<feature type="compositionally biased region" description="Pro residues" evidence="9">
    <location>
        <begin position="210"/>
        <end position="223"/>
    </location>
</feature>
<evidence type="ECO:0000313" key="11">
    <source>
        <dbReference type="Proteomes" id="UP000077266"/>
    </source>
</evidence>
<dbReference type="GO" id="GO:0016592">
    <property type="term" value="C:mediator complex"/>
    <property type="evidence" value="ECO:0007669"/>
    <property type="project" value="InterPro"/>
</dbReference>
<evidence type="ECO:0000313" key="10">
    <source>
        <dbReference type="EMBL" id="KZW02121.1"/>
    </source>
</evidence>
<dbReference type="InterPro" id="IPR007018">
    <property type="entry name" value="Mediator_Med6"/>
</dbReference>
<dbReference type="Gene3D" id="3.10.450.580">
    <property type="entry name" value="Mediator complex, subunit Med6"/>
    <property type="match status" value="1"/>
</dbReference>
<dbReference type="STRING" id="1314781.A0A165PFS4"/>
<evidence type="ECO:0000256" key="8">
    <source>
        <dbReference type="RuleBase" id="RU364143"/>
    </source>
</evidence>
<dbReference type="Pfam" id="PF04934">
    <property type="entry name" value="Med6"/>
    <property type="match status" value="1"/>
</dbReference>
<dbReference type="OrthoDB" id="344220at2759"/>
<dbReference type="EMBL" id="KV425890">
    <property type="protein sequence ID" value="KZW02121.1"/>
    <property type="molecule type" value="Genomic_DNA"/>
</dbReference>
<evidence type="ECO:0000256" key="1">
    <source>
        <dbReference type="ARBA" id="ARBA00004123"/>
    </source>
</evidence>
<evidence type="ECO:0000256" key="5">
    <source>
        <dbReference type="ARBA" id="ARBA00023163"/>
    </source>
</evidence>
<dbReference type="InterPro" id="IPR038566">
    <property type="entry name" value="Mediator_Med6_sf"/>
</dbReference>
<evidence type="ECO:0000256" key="2">
    <source>
        <dbReference type="ARBA" id="ARBA00007526"/>
    </source>
</evidence>
<comment type="subcellular location">
    <subcellularLocation>
        <location evidence="1 8">Nucleus</location>
    </subcellularLocation>
</comment>
<dbReference type="AlphaFoldDB" id="A0A165PFS4"/>
<evidence type="ECO:0000256" key="9">
    <source>
        <dbReference type="SAM" id="MobiDB-lite"/>
    </source>
</evidence>
<keyword evidence="8" id="KW-0010">Activator</keyword>
<dbReference type="PANTHER" id="PTHR13104">
    <property type="entry name" value="MED-6-RELATED"/>
    <property type="match status" value="1"/>
</dbReference>
<dbReference type="GO" id="GO:0006357">
    <property type="term" value="P:regulation of transcription by RNA polymerase II"/>
    <property type="evidence" value="ECO:0007669"/>
    <property type="project" value="InterPro"/>
</dbReference>
<proteinExistence type="inferred from homology"/>
<dbReference type="InParanoid" id="A0A165PFS4"/>
<dbReference type="FunCoup" id="A0A165PFS4">
    <property type="interactions" value="724"/>
</dbReference>
<keyword evidence="5 8" id="KW-0804">Transcription</keyword>
<sequence length="251" mass="26951">MFYDKQSNNQVLRMQTIHTGVALKNEAEELRRFTGIEFAVVKSEPPTLFVIQKRNRLSPDEAQPLVAYFILQNRIYQAPDVYSVISNRLLTTLHALQASLETIRSHRPNFTPRLGFVWPIVDNSPASQGAGDSATQRKNRSSAEPPDTGVAEQQSDEPVPAVPSTSAVASKKAVNLNPLFLAMRTTAGHASTTFVPHFRDATAPAGAPEPAAPPSASPAPPGPATRAGSTDAPPPKKKRKKTTAAATPSLS</sequence>
<dbReference type="Proteomes" id="UP000077266">
    <property type="component" value="Unassembled WGS sequence"/>
</dbReference>
<keyword evidence="11" id="KW-1185">Reference proteome</keyword>
<comment type="function">
    <text evidence="8">Component of the Mediator complex, a coactivator involved in the regulated transcription of nearly all RNA polymerase II-dependent genes. Mediator functions as a bridge to convey information from gene-specific regulatory proteins to the basal RNA polymerase II transcription machinery. Mediator is recruited to promoters by direct interactions with regulatory proteins and serves as a scaffold for the assembly of a functional preinitiation complex with RNA polymerase II and the general transcription factors.</text>
</comment>
<organism evidence="10 11">
    <name type="scientific">Exidia glandulosa HHB12029</name>
    <dbReference type="NCBI Taxonomy" id="1314781"/>
    <lineage>
        <taxon>Eukaryota</taxon>
        <taxon>Fungi</taxon>
        <taxon>Dikarya</taxon>
        <taxon>Basidiomycota</taxon>
        <taxon>Agaricomycotina</taxon>
        <taxon>Agaricomycetes</taxon>
        <taxon>Auriculariales</taxon>
        <taxon>Exidiaceae</taxon>
        <taxon>Exidia</taxon>
    </lineage>
</organism>
<evidence type="ECO:0000256" key="3">
    <source>
        <dbReference type="ARBA" id="ARBA00020634"/>
    </source>
</evidence>
<feature type="region of interest" description="Disordered" evidence="9">
    <location>
        <begin position="200"/>
        <end position="251"/>
    </location>
</feature>
<name>A0A165PFS4_EXIGL</name>
<protein>
    <recommendedName>
        <fullName evidence="3 8">Mediator of RNA polymerase II transcription subunit 6</fullName>
    </recommendedName>
    <alternativeName>
        <fullName evidence="7 8">Mediator complex subunit 6</fullName>
    </alternativeName>
</protein>
<evidence type="ECO:0000256" key="6">
    <source>
        <dbReference type="ARBA" id="ARBA00023242"/>
    </source>
</evidence>
<comment type="similarity">
    <text evidence="2 8">Belongs to the Mediator complex subunit 6 family.</text>
</comment>
<gene>
    <name evidence="8" type="primary">MED6</name>
    <name evidence="10" type="ORF">EXIGLDRAFT_736832</name>
</gene>
<evidence type="ECO:0000256" key="4">
    <source>
        <dbReference type="ARBA" id="ARBA00023015"/>
    </source>
</evidence>
<dbReference type="GO" id="GO:0003712">
    <property type="term" value="F:transcription coregulator activity"/>
    <property type="evidence" value="ECO:0007669"/>
    <property type="project" value="InterPro"/>
</dbReference>
<accession>A0A165PFS4</accession>